<evidence type="ECO:0000313" key="2">
    <source>
        <dbReference type="EMBL" id="CCX33910.1"/>
    </source>
</evidence>
<feature type="region of interest" description="Disordered" evidence="1">
    <location>
        <begin position="17"/>
        <end position="55"/>
    </location>
</feature>
<sequence>MLLPTIIRDRSEDSALLMYPKVEAPGSPGSPMERKRESRSASRSAFSPGGPGRQP</sequence>
<dbReference type="Proteomes" id="UP000018144">
    <property type="component" value="Unassembled WGS sequence"/>
</dbReference>
<evidence type="ECO:0000256" key="1">
    <source>
        <dbReference type="SAM" id="MobiDB-lite"/>
    </source>
</evidence>
<name>U4LPP1_PYROM</name>
<reference evidence="2 3" key="1">
    <citation type="journal article" date="2013" name="PLoS Genet.">
        <title>The genome and development-dependent transcriptomes of Pyronema confluens: a window into fungal evolution.</title>
        <authorList>
            <person name="Traeger S."/>
            <person name="Altegoer F."/>
            <person name="Freitag M."/>
            <person name="Gabaldon T."/>
            <person name="Kempken F."/>
            <person name="Kumar A."/>
            <person name="Marcet-Houben M."/>
            <person name="Poggeler S."/>
            <person name="Stajich J.E."/>
            <person name="Nowrousian M."/>
        </authorList>
    </citation>
    <scope>NUCLEOTIDE SEQUENCE [LARGE SCALE GENOMIC DNA]</scope>
    <source>
        <strain evidence="3">CBS 100304</strain>
        <tissue evidence="2">Vegetative mycelium</tissue>
    </source>
</reference>
<keyword evidence="3" id="KW-1185">Reference proteome</keyword>
<dbReference type="EMBL" id="HF936260">
    <property type="protein sequence ID" value="CCX33910.1"/>
    <property type="molecule type" value="Genomic_DNA"/>
</dbReference>
<gene>
    <name evidence="2" type="ORF">PCON_02173</name>
</gene>
<accession>U4LPP1</accession>
<organism evidence="2 3">
    <name type="scientific">Pyronema omphalodes (strain CBS 100304)</name>
    <name type="common">Pyronema confluens</name>
    <dbReference type="NCBI Taxonomy" id="1076935"/>
    <lineage>
        <taxon>Eukaryota</taxon>
        <taxon>Fungi</taxon>
        <taxon>Dikarya</taxon>
        <taxon>Ascomycota</taxon>
        <taxon>Pezizomycotina</taxon>
        <taxon>Pezizomycetes</taxon>
        <taxon>Pezizales</taxon>
        <taxon>Pyronemataceae</taxon>
        <taxon>Pyronema</taxon>
    </lineage>
</organism>
<proteinExistence type="predicted"/>
<dbReference type="AlphaFoldDB" id="U4LPP1"/>
<evidence type="ECO:0000313" key="3">
    <source>
        <dbReference type="Proteomes" id="UP000018144"/>
    </source>
</evidence>
<protein>
    <submittedName>
        <fullName evidence="2">Uncharacterized protein</fullName>
    </submittedName>
</protein>